<feature type="chain" id="PRO_5022858533" evidence="2">
    <location>
        <begin position="27"/>
        <end position="343"/>
    </location>
</feature>
<evidence type="ECO:0000313" key="4">
    <source>
        <dbReference type="EMBL" id="TNM61348.1"/>
    </source>
</evidence>
<dbReference type="InterPro" id="IPR029058">
    <property type="entry name" value="AB_hydrolase_fold"/>
</dbReference>
<keyword evidence="2" id="KW-0732">Signal</keyword>
<protein>
    <submittedName>
        <fullName evidence="4">Alpha/beta hydrolase</fullName>
    </submittedName>
</protein>
<dbReference type="EMBL" id="VDMN01000006">
    <property type="protein sequence ID" value="TNM61348.1"/>
    <property type="molecule type" value="Genomic_DNA"/>
</dbReference>
<dbReference type="PANTHER" id="PTHR48081">
    <property type="entry name" value="AB HYDROLASE SUPERFAMILY PROTEIN C4A8.06C"/>
    <property type="match status" value="1"/>
</dbReference>
<sequence>MPTIMDRRQLLTAVAASALLPVAALAQNAVTVPVAVAGKPGKVPEGMKLPLLPQLESFPLWPEGKVPGSAGVPAKEEWILRNPKDGDPNDTAALHVTNPILMVRRPAKPDGSAVLMIPGGSYTRVAVTRSGSSIDETFANLGSTVFIMTYRLPHDGWATGPEAPLQDAQRAIRLIRHRAKEFGIDPARVGVTGFSAGGHLAGWLTESFGRNTYEPVDEADKLSSKPLVTGLFYPVMSMMAPYAHETSVKNMFPKGGTDEEKRKISLEFNLPADMPPTFLAHAGDDPAVAPENSLILFQALRAQKTPTELHLFEVGGHGLIENGKDLPHLALFEIFAKRHALWK</sequence>
<dbReference type="Proteomes" id="UP000311605">
    <property type="component" value="Unassembled WGS sequence"/>
</dbReference>
<evidence type="ECO:0000313" key="5">
    <source>
        <dbReference type="Proteomes" id="UP000311605"/>
    </source>
</evidence>
<reference evidence="4 5" key="1">
    <citation type="submission" date="2019-06" db="EMBL/GenBank/DDBJ databases">
        <title>The draft genome of Rhizobium smilacinae PTYR-5.</title>
        <authorList>
            <person name="Liu L."/>
            <person name="Li L."/>
            <person name="Zhang X."/>
        </authorList>
    </citation>
    <scope>NUCLEOTIDE SEQUENCE [LARGE SCALE GENOMIC DNA]</scope>
    <source>
        <strain evidence="4 5">PTYR-5</strain>
    </source>
</reference>
<gene>
    <name evidence="4" type="ORF">FHP24_22715</name>
</gene>
<organism evidence="4 5">
    <name type="scientific">Aliirhizobium smilacinae</name>
    <dbReference type="NCBI Taxonomy" id="1395944"/>
    <lineage>
        <taxon>Bacteria</taxon>
        <taxon>Pseudomonadati</taxon>
        <taxon>Pseudomonadota</taxon>
        <taxon>Alphaproteobacteria</taxon>
        <taxon>Hyphomicrobiales</taxon>
        <taxon>Rhizobiaceae</taxon>
        <taxon>Aliirhizobium</taxon>
    </lineage>
</organism>
<dbReference type="Gene3D" id="3.40.50.1820">
    <property type="entry name" value="alpha/beta hydrolase"/>
    <property type="match status" value="1"/>
</dbReference>
<name>A0A5C4XD88_9HYPH</name>
<dbReference type="SUPFAM" id="SSF53474">
    <property type="entry name" value="alpha/beta-Hydrolases"/>
    <property type="match status" value="1"/>
</dbReference>
<evidence type="ECO:0000256" key="1">
    <source>
        <dbReference type="ARBA" id="ARBA00022801"/>
    </source>
</evidence>
<evidence type="ECO:0000259" key="3">
    <source>
        <dbReference type="Pfam" id="PF20434"/>
    </source>
</evidence>
<dbReference type="PROSITE" id="PS51318">
    <property type="entry name" value="TAT"/>
    <property type="match status" value="1"/>
</dbReference>
<evidence type="ECO:0000256" key="2">
    <source>
        <dbReference type="SAM" id="SignalP"/>
    </source>
</evidence>
<feature type="domain" description="BD-FAE-like" evidence="3">
    <location>
        <begin position="112"/>
        <end position="300"/>
    </location>
</feature>
<dbReference type="InterPro" id="IPR006311">
    <property type="entry name" value="TAT_signal"/>
</dbReference>
<accession>A0A5C4XD88</accession>
<dbReference type="Pfam" id="PF20434">
    <property type="entry name" value="BD-FAE"/>
    <property type="match status" value="1"/>
</dbReference>
<keyword evidence="5" id="KW-1185">Reference proteome</keyword>
<dbReference type="PANTHER" id="PTHR48081:SF6">
    <property type="entry name" value="PEPTIDASE S9 PROLYL OLIGOPEPTIDASE CATALYTIC DOMAIN-CONTAINING PROTEIN"/>
    <property type="match status" value="1"/>
</dbReference>
<dbReference type="InterPro" id="IPR050300">
    <property type="entry name" value="GDXG_lipolytic_enzyme"/>
</dbReference>
<feature type="signal peptide" evidence="2">
    <location>
        <begin position="1"/>
        <end position="26"/>
    </location>
</feature>
<comment type="caution">
    <text evidence="4">The sequence shown here is derived from an EMBL/GenBank/DDBJ whole genome shotgun (WGS) entry which is preliminary data.</text>
</comment>
<dbReference type="AlphaFoldDB" id="A0A5C4XD88"/>
<dbReference type="InterPro" id="IPR049492">
    <property type="entry name" value="BD-FAE-like_dom"/>
</dbReference>
<dbReference type="RefSeq" id="WP_139678516.1">
    <property type="nucleotide sequence ID" value="NZ_VDMN01000006.1"/>
</dbReference>
<proteinExistence type="predicted"/>
<dbReference type="OrthoDB" id="9771666at2"/>
<keyword evidence="1 4" id="KW-0378">Hydrolase</keyword>
<dbReference type="GO" id="GO:0016787">
    <property type="term" value="F:hydrolase activity"/>
    <property type="evidence" value="ECO:0007669"/>
    <property type="project" value="UniProtKB-KW"/>
</dbReference>